<dbReference type="GO" id="GO:0003700">
    <property type="term" value="F:DNA-binding transcription factor activity"/>
    <property type="evidence" value="ECO:0007669"/>
    <property type="project" value="TreeGrafter"/>
</dbReference>
<dbReference type="InterPro" id="IPR050109">
    <property type="entry name" value="HTH-type_TetR-like_transc_reg"/>
</dbReference>
<dbReference type="SUPFAM" id="SSF48498">
    <property type="entry name" value="Tetracyclin repressor-like, C-terminal domain"/>
    <property type="match status" value="1"/>
</dbReference>
<dbReference type="Pfam" id="PF16859">
    <property type="entry name" value="TetR_C_11"/>
    <property type="match status" value="1"/>
</dbReference>
<evidence type="ECO:0000313" key="7">
    <source>
        <dbReference type="Proteomes" id="UP000034150"/>
    </source>
</evidence>
<comment type="caution">
    <text evidence="6">The sequence shown here is derived from an EMBL/GenBank/DDBJ whole genome shotgun (WGS) entry which is preliminary data.</text>
</comment>
<accession>A0A0M2K5P7</accession>
<feature type="domain" description="HTH tetR-type" evidence="5">
    <location>
        <begin position="12"/>
        <end position="72"/>
    </location>
</feature>
<evidence type="ECO:0000256" key="4">
    <source>
        <dbReference type="PROSITE-ProRule" id="PRU00335"/>
    </source>
</evidence>
<dbReference type="SUPFAM" id="SSF46689">
    <property type="entry name" value="Homeodomain-like"/>
    <property type="match status" value="1"/>
</dbReference>
<dbReference type="GO" id="GO:0000976">
    <property type="term" value="F:transcription cis-regulatory region binding"/>
    <property type="evidence" value="ECO:0007669"/>
    <property type="project" value="TreeGrafter"/>
</dbReference>
<keyword evidence="7" id="KW-1185">Reference proteome</keyword>
<keyword evidence="2 4" id="KW-0238">DNA-binding</keyword>
<keyword evidence="1" id="KW-0805">Transcription regulation</keyword>
<organism evidence="6 7">
    <name type="scientific">Mycolicibacterium obuense</name>
    <dbReference type="NCBI Taxonomy" id="1807"/>
    <lineage>
        <taxon>Bacteria</taxon>
        <taxon>Bacillati</taxon>
        <taxon>Actinomycetota</taxon>
        <taxon>Actinomycetes</taxon>
        <taxon>Mycobacteriales</taxon>
        <taxon>Mycobacteriaceae</taxon>
        <taxon>Mycolicibacterium</taxon>
    </lineage>
</organism>
<keyword evidence="3" id="KW-0804">Transcription</keyword>
<evidence type="ECO:0000256" key="1">
    <source>
        <dbReference type="ARBA" id="ARBA00023015"/>
    </source>
</evidence>
<gene>
    <name evidence="6" type="ORF">WN67_08125</name>
</gene>
<dbReference type="InterPro" id="IPR009057">
    <property type="entry name" value="Homeodomain-like_sf"/>
</dbReference>
<dbReference type="EMBL" id="LAUZ02000020">
    <property type="protein sequence ID" value="KKF02546.1"/>
    <property type="molecule type" value="Genomic_DNA"/>
</dbReference>
<dbReference type="Gene3D" id="1.10.10.60">
    <property type="entry name" value="Homeodomain-like"/>
    <property type="match status" value="1"/>
</dbReference>
<dbReference type="Proteomes" id="UP000034150">
    <property type="component" value="Unassembled WGS sequence"/>
</dbReference>
<proteinExistence type="predicted"/>
<dbReference type="PANTHER" id="PTHR30055:SF148">
    <property type="entry name" value="TETR-FAMILY TRANSCRIPTIONAL REGULATOR"/>
    <property type="match status" value="1"/>
</dbReference>
<dbReference type="PATRIC" id="fig|1807.13.peg.2171"/>
<sequence>MPSVTAKANLRAQVTDGIVEAVLDELADVGFGRLSMDGVARRARAGKAALYRRWPSKQEMVLDVVAGLSVPAAATVPSDDLVADVTALVAGVDAWLSDVRMSRILPDLLAEAMRNPELADALTRRVGTARRGYGQAVIDAAIARGEVSPDVDSEYVLDLVAAPVFWRICGRREQTGPAFVDRVVDSALHALGVSAR</sequence>
<feature type="DNA-binding region" description="H-T-H motif" evidence="4">
    <location>
        <begin position="35"/>
        <end position="54"/>
    </location>
</feature>
<dbReference type="PANTHER" id="PTHR30055">
    <property type="entry name" value="HTH-TYPE TRANSCRIPTIONAL REGULATOR RUTR"/>
    <property type="match status" value="1"/>
</dbReference>
<dbReference type="Gene3D" id="1.10.357.10">
    <property type="entry name" value="Tetracycline Repressor, domain 2"/>
    <property type="match status" value="1"/>
</dbReference>
<evidence type="ECO:0000259" key="5">
    <source>
        <dbReference type="PROSITE" id="PS50977"/>
    </source>
</evidence>
<evidence type="ECO:0000313" key="6">
    <source>
        <dbReference type="EMBL" id="KKF02546.1"/>
    </source>
</evidence>
<evidence type="ECO:0000256" key="3">
    <source>
        <dbReference type="ARBA" id="ARBA00023163"/>
    </source>
</evidence>
<reference evidence="6 7" key="1">
    <citation type="journal article" date="2015" name="Genome Announc.">
        <title>Draft Genome Sequence of Mycobacterium obuense Strain UC1, Isolated from Patient Sputum.</title>
        <authorList>
            <person name="Greninger A.L."/>
            <person name="Cunningham G."/>
            <person name="Hsu E.D."/>
            <person name="Yu J.M."/>
            <person name="Chiu C.Y."/>
            <person name="Miller S."/>
        </authorList>
    </citation>
    <scope>NUCLEOTIDE SEQUENCE [LARGE SCALE GENOMIC DNA]</scope>
    <source>
        <strain evidence="6 7">UC1</strain>
    </source>
</reference>
<dbReference type="AlphaFoldDB" id="A0A0M2K5P7"/>
<dbReference type="InterPro" id="IPR023772">
    <property type="entry name" value="DNA-bd_HTH_TetR-type_CS"/>
</dbReference>
<name>A0A0M2K5P7_9MYCO</name>
<dbReference type="InterPro" id="IPR036271">
    <property type="entry name" value="Tet_transcr_reg_TetR-rel_C_sf"/>
</dbReference>
<dbReference type="InterPro" id="IPR001647">
    <property type="entry name" value="HTH_TetR"/>
</dbReference>
<dbReference type="PROSITE" id="PS50977">
    <property type="entry name" value="HTH_TETR_2"/>
    <property type="match status" value="1"/>
</dbReference>
<dbReference type="InterPro" id="IPR011075">
    <property type="entry name" value="TetR_C"/>
</dbReference>
<protein>
    <submittedName>
        <fullName evidence="6">TetR family transcriptional regulator</fullName>
    </submittedName>
</protein>
<evidence type="ECO:0000256" key="2">
    <source>
        <dbReference type="ARBA" id="ARBA00023125"/>
    </source>
</evidence>
<dbReference type="PROSITE" id="PS01081">
    <property type="entry name" value="HTH_TETR_1"/>
    <property type="match status" value="1"/>
</dbReference>
<dbReference type="STRING" id="1807.MOBUDSM44075_04632"/>
<dbReference type="Pfam" id="PF00440">
    <property type="entry name" value="TetR_N"/>
    <property type="match status" value="1"/>
</dbReference>